<dbReference type="PANTHER" id="PTHR23427:SF2">
    <property type="entry name" value="SURFEIT LOCUS PROTEIN 1"/>
    <property type="match status" value="1"/>
</dbReference>
<evidence type="ECO:0000313" key="6">
    <source>
        <dbReference type="EMBL" id="CAD8265399.1"/>
    </source>
</evidence>
<feature type="transmembrane region" description="Helical" evidence="5">
    <location>
        <begin position="39"/>
        <end position="61"/>
    </location>
</feature>
<sequence length="274" mass="29549">MLGRAASLRSLQLGSLSPRGTSLSASASGQEGSGGGLGLLGLTVFGGITLGTGALGVWQYSRYNEKVEMVKARVHSLEDSPRKVRSFQALDDSPMFSKVVLEGTYMHGKEMKLVNRPPPEARRGPQGGLATGPVGKYIITPLELADGSVVFVNRGWAPRNSSTWNQPKGRVSITGVKTGMEVQKTFSPPNFPFKDGGNIFWLEEPAMKVYAGMDPAKATAYVQLVDEKDHTLVLKGNEDFKKFPVMPETHLGYAATWLGLCCFGVIMTIVRARG</sequence>
<keyword evidence="5" id="KW-0999">Mitochondrion inner membrane</keyword>
<evidence type="ECO:0000256" key="1">
    <source>
        <dbReference type="ARBA" id="ARBA00004370"/>
    </source>
</evidence>
<dbReference type="AlphaFoldDB" id="A0A7R9YGI2"/>
<keyword evidence="4 5" id="KW-0472">Membrane</keyword>
<comment type="similarity">
    <text evidence="5">Belongs to the SURF1 family.</text>
</comment>
<protein>
    <recommendedName>
        <fullName evidence="5">SURF1-like protein</fullName>
    </recommendedName>
</protein>
<comment type="function">
    <text evidence="5">Probably involved in the biogenesis of the COX complex.</text>
</comment>
<reference evidence="6" key="1">
    <citation type="submission" date="2021-01" db="EMBL/GenBank/DDBJ databases">
        <authorList>
            <person name="Corre E."/>
            <person name="Pelletier E."/>
            <person name="Niang G."/>
            <person name="Scheremetjew M."/>
            <person name="Finn R."/>
            <person name="Kale V."/>
            <person name="Holt S."/>
            <person name="Cochrane G."/>
            <person name="Meng A."/>
            <person name="Brown T."/>
            <person name="Cohen L."/>
        </authorList>
    </citation>
    <scope>NUCLEOTIDE SEQUENCE</scope>
    <source>
        <strain evidence="6">CCMP2078</strain>
    </source>
</reference>
<dbReference type="PANTHER" id="PTHR23427">
    <property type="entry name" value="SURFEIT LOCUS PROTEIN"/>
    <property type="match status" value="1"/>
</dbReference>
<dbReference type="GO" id="GO:0005743">
    <property type="term" value="C:mitochondrial inner membrane"/>
    <property type="evidence" value="ECO:0007669"/>
    <property type="project" value="UniProtKB-SubCell"/>
</dbReference>
<keyword evidence="2 5" id="KW-0812">Transmembrane</keyword>
<evidence type="ECO:0000256" key="4">
    <source>
        <dbReference type="ARBA" id="ARBA00023136"/>
    </source>
</evidence>
<evidence type="ECO:0000256" key="5">
    <source>
        <dbReference type="RuleBase" id="RU363076"/>
    </source>
</evidence>
<comment type="subcellular location">
    <subcellularLocation>
        <location evidence="1">Membrane</location>
    </subcellularLocation>
    <subcellularLocation>
        <location evidence="5">Mitochondrion inner membrane</location>
        <topology evidence="5">Multi-pass membrane protein</topology>
    </subcellularLocation>
</comment>
<proteinExistence type="inferred from homology"/>
<organism evidence="6">
    <name type="scientific">Pinguiococcus pyrenoidosus</name>
    <dbReference type="NCBI Taxonomy" id="172671"/>
    <lineage>
        <taxon>Eukaryota</taxon>
        <taxon>Sar</taxon>
        <taxon>Stramenopiles</taxon>
        <taxon>Ochrophyta</taxon>
        <taxon>Pinguiophyceae</taxon>
        <taxon>Pinguiochrysidales</taxon>
        <taxon>Pinguiochrysidaceae</taxon>
        <taxon>Pinguiococcus</taxon>
    </lineage>
</organism>
<gene>
    <name evidence="6" type="ORF">PPYR1160_LOCUS14902</name>
</gene>
<accession>A0A7R9YGI2</accession>
<dbReference type="EMBL" id="HBEA01019615">
    <property type="protein sequence ID" value="CAD8265399.1"/>
    <property type="molecule type" value="Transcribed_RNA"/>
</dbReference>
<keyword evidence="3 5" id="KW-1133">Transmembrane helix</keyword>
<dbReference type="Pfam" id="PF02104">
    <property type="entry name" value="SURF1"/>
    <property type="match status" value="1"/>
</dbReference>
<feature type="transmembrane region" description="Helical" evidence="5">
    <location>
        <begin position="251"/>
        <end position="270"/>
    </location>
</feature>
<evidence type="ECO:0000256" key="3">
    <source>
        <dbReference type="ARBA" id="ARBA00022989"/>
    </source>
</evidence>
<dbReference type="CDD" id="cd06662">
    <property type="entry name" value="SURF1"/>
    <property type="match status" value="1"/>
</dbReference>
<dbReference type="InterPro" id="IPR045214">
    <property type="entry name" value="Surf1/Surf4"/>
</dbReference>
<dbReference type="PROSITE" id="PS50895">
    <property type="entry name" value="SURF1"/>
    <property type="match status" value="1"/>
</dbReference>
<name>A0A7R9YGI2_9STRA</name>
<evidence type="ECO:0000256" key="2">
    <source>
        <dbReference type="ARBA" id="ARBA00022692"/>
    </source>
</evidence>
<keyword evidence="5" id="KW-0496">Mitochondrion</keyword>
<dbReference type="InterPro" id="IPR002994">
    <property type="entry name" value="Surf1/Shy1"/>
</dbReference>